<name>K2SHQ6_MACPH</name>
<gene>
    <name evidence="3" type="ORF">MPH_06411</name>
</gene>
<keyword evidence="2" id="KW-0812">Transmembrane</keyword>
<evidence type="ECO:0000313" key="3">
    <source>
        <dbReference type="EMBL" id="EKG16380.1"/>
    </source>
</evidence>
<dbReference type="Proteomes" id="UP000007129">
    <property type="component" value="Unassembled WGS sequence"/>
</dbReference>
<keyword evidence="2" id="KW-0472">Membrane</keyword>
<keyword evidence="2" id="KW-1133">Transmembrane helix</keyword>
<accession>K2SHQ6</accession>
<dbReference type="eggNOG" id="ENOG502RY0X">
    <property type="taxonomic scope" value="Eukaryota"/>
</dbReference>
<feature type="compositionally biased region" description="Polar residues" evidence="1">
    <location>
        <begin position="285"/>
        <end position="296"/>
    </location>
</feature>
<dbReference type="InParanoid" id="K2SHQ6"/>
<evidence type="ECO:0000256" key="2">
    <source>
        <dbReference type="SAM" id="Phobius"/>
    </source>
</evidence>
<dbReference type="EMBL" id="AHHD01000271">
    <property type="protein sequence ID" value="EKG16380.1"/>
    <property type="molecule type" value="Genomic_DNA"/>
</dbReference>
<feature type="transmembrane region" description="Helical" evidence="2">
    <location>
        <begin position="217"/>
        <end position="237"/>
    </location>
</feature>
<proteinExistence type="predicted"/>
<dbReference type="PANTHER" id="PTHR38848:SF3">
    <property type="entry name" value="G-PROTEIN COUPLED RECEPTORS FAMILY 3 PROFILE DOMAIN-CONTAINING PROTEIN"/>
    <property type="match status" value="1"/>
</dbReference>
<evidence type="ECO:0000256" key="1">
    <source>
        <dbReference type="SAM" id="MobiDB-lite"/>
    </source>
</evidence>
<feature type="transmembrane region" description="Helical" evidence="2">
    <location>
        <begin position="31"/>
        <end position="51"/>
    </location>
</feature>
<comment type="caution">
    <text evidence="3">The sequence shown here is derived from an EMBL/GenBank/DDBJ whole genome shotgun (WGS) entry which is preliminary data.</text>
</comment>
<feature type="transmembrane region" description="Helical" evidence="2">
    <location>
        <begin position="106"/>
        <end position="127"/>
    </location>
</feature>
<dbReference type="VEuPathDB" id="FungiDB:MPH_06411"/>
<reference evidence="3 4" key="1">
    <citation type="journal article" date="2012" name="BMC Genomics">
        <title>Tools to kill: Genome of one of the most destructive plant pathogenic fungi Macrophomina phaseolina.</title>
        <authorList>
            <person name="Islam M.S."/>
            <person name="Haque M.S."/>
            <person name="Islam M.M."/>
            <person name="Emdad E.M."/>
            <person name="Halim A."/>
            <person name="Hossen Q.M.M."/>
            <person name="Hossain M.Z."/>
            <person name="Ahmed B."/>
            <person name="Rahim S."/>
            <person name="Rahman M.S."/>
            <person name="Alam M.M."/>
            <person name="Hou S."/>
            <person name="Wan X."/>
            <person name="Saito J.A."/>
            <person name="Alam M."/>
        </authorList>
    </citation>
    <scope>NUCLEOTIDE SEQUENCE [LARGE SCALE GENOMIC DNA]</scope>
    <source>
        <strain evidence="3 4">MS6</strain>
    </source>
</reference>
<dbReference type="PANTHER" id="PTHR38848">
    <property type="entry name" value="G-PROTEIN COUPLED RECEPTORS FAMILY 3 PROFILE DOMAIN-CONTAINING PROTEIN"/>
    <property type="match status" value="1"/>
</dbReference>
<feature type="transmembrane region" description="Helical" evidence="2">
    <location>
        <begin position="147"/>
        <end position="168"/>
    </location>
</feature>
<feature type="transmembrane region" description="Helical" evidence="2">
    <location>
        <begin position="63"/>
        <end position="86"/>
    </location>
</feature>
<feature type="region of interest" description="Disordered" evidence="1">
    <location>
        <begin position="260"/>
        <end position="296"/>
    </location>
</feature>
<evidence type="ECO:0000313" key="4">
    <source>
        <dbReference type="Proteomes" id="UP000007129"/>
    </source>
</evidence>
<dbReference type="OrthoDB" id="3210850at2759"/>
<sequence length="358" mass="40262">MFVSLVGLSIIAICTLRRVQAVKISTQLPLTFFLVVAIYSSSFLFVFLTAVYRDVGINESHSLCDGAIILCLTLYIITKLCIYLFLVERVHIVRGSRTPRTKDTLYMINVVGMFIPYVAIFALNVVFRFAYFDDKGVCVVGVRRPGLVPLISFDVAVNAYLTVLFLVALRRLYSYREGQCTTLRNVGLRSSIGAGMTLIVTIVNLTVLVLMDGEPSWICFMSCSLDVIFGVTVIHWITKTDRTQLSPYYRQTQAVPPQLWFKPPYASNESDDSPGNDSTKREPTTQRPVSYPNLDSRSYNNIAPAIITPRRASLDLDRIMVLTRPRDREFDGETLRAQGDSTDTMSVRGILDDLKSYP</sequence>
<feature type="transmembrane region" description="Helical" evidence="2">
    <location>
        <begin position="188"/>
        <end position="210"/>
    </location>
</feature>
<protein>
    <submittedName>
        <fullName evidence="3">Uncharacterized protein</fullName>
    </submittedName>
</protein>
<dbReference type="HOGENOM" id="CLU_774038_0_0_1"/>
<organism evidence="3 4">
    <name type="scientific">Macrophomina phaseolina (strain MS6)</name>
    <name type="common">Charcoal rot fungus</name>
    <dbReference type="NCBI Taxonomy" id="1126212"/>
    <lineage>
        <taxon>Eukaryota</taxon>
        <taxon>Fungi</taxon>
        <taxon>Dikarya</taxon>
        <taxon>Ascomycota</taxon>
        <taxon>Pezizomycotina</taxon>
        <taxon>Dothideomycetes</taxon>
        <taxon>Dothideomycetes incertae sedis</taxon>
        <taxon>Botryosphaeriales</taxon>
        <taxon>Botryosphaeriaceae</taxon>
        <taxon>Macrophomina</taxon>
    </lineage>
</organism>
<dbReference type="AlphaFoldDB" id="K2SHQ6"/>